<sequence length="160" mass="17317">MKGFCSTFAALLVIFVSSTRSSETAAETTKFALIHCNGTSLFENDEEQAGFPGVKYTWSLNGKPVQQIEALKDRATVSGFGDLLISRFTDRDHGVYTCEVDVNTSGIRVIDVVKKNVDEKYVIPNSPCSLRSCIAARKCQAAGLPNTCSNDGEICCSDSD</sequence>
<name>A0A7M7IPX4_NASVI</name>
<reference evidence="3" key="1">
    <citation type="submission" date="2021-01" db="UniProtKB">
        <authorList>
            <consortium name="EnsemblMetazoa"/>
        </authorList>
    </citation>
    <scope>IDENTIFICATION</scope>
</reference>
<dbReference type="AlphaFoldDB" id="A0A7M7IPX4"/>
<dbReference type="GeneID" id="107980908"/>
<dbReference type="PROSITE" id="PS50835">
    <property type="entry name" value="IG_LIKE"/>
    <property type="match status" value="1"/>
</dbReference>
<keyword evidence="4" id="KW-1185">Reference proteome</keyword>
<dbReference type="KEGG" id="nvi:107980908"/>
<dbReference type="RefSeq" id="XP_016839581.1">
    <property type="nucleotide sequence ID" value="XM_016984092.3"/>
</dbReference>
<evidence type="ECO:0000313" key="4">
    <source>
        <dbReference type="Proteomes" id="UP000002358"/>
    </source>
</evidence>
<keyword evidence="1" id="KW-0732">Signal</keyword>
<feature type="chain" id="PRO_5029594077" description="Ig-like domain-containing protein" evidence="1">
    <location>
        <begin position="22"/>
        <end position="160"/>
    </location>
</feature>
<protein>
    <recommendedName>
        <fullName evidence="2">Ig-like domain-containing protein</fullName>
    </recommendedName>
</protein>
<accession>A0A7M7IPX4</accession>
<dbReference type="InterPro" id="IPR036179">
    <property type="entry name" value="Ig-like_dom_sf"/>
</dbReference>
<dbReference type="Gene3D" id="2.60.40.10">
    <property type="entry name" value="Immunoglobulins"/>
    <property type="match status" value="1"/>
</dbReference>
<evidence type="ECO:0000259" key="2">
    <source>
        <dbReference type="PROSITE" id="PS50835"/>
    </source>
</evidence>
<evidence type="ECO:0000313" key="3">
    <source>
        <dbReference type="EnsemblMetazoa" id="XP_016839581"/>
    </source>
</evidence>
<organism evidence="3 4">
    <name type="scientific">Nasonia vitripennis</name>
    <name type="common">Parasitic wasp</name>
    <dbReference type="NCBI Taxonomy" id="7425"/>
    <lineage>
        <taxon>Eukaryota</taxon>
        <taxon>Metazoa</taxon>
        <taxon>Ecdysozoa</taxon>
        <taxon>Arthropoda</taxon>
        <taxon>Hexapoda</taxon>
        <taxon>Insecta</taxon>
        <taxon>Pterygota</taxon>
        <taxon>Neoptera</taxon>
        <taxon>Endopterygota</taxon>
        <taxon>Hymenoptera</taxon>
        <taxon>Apocrita</taxon>
        <taxon>Proctotrupomorpha</taxon>
        <taxon>Chalcidoidea</taxon>
        <taxon>Pteromalidae</taxon>
        <taxon>Pteromalinae</taxon>
        <taxon>Nasonia</taxon>
    </lineage>
</organism>
<dbReference type="InterPro" id="IPR013783">
    <property type="entry name" value="Ig-like_fold"/>
</dbReference>
<dbReference type="SUPFAM" id="SSF48726">
    <property type="entry name" value="Immunoglobulin"/>
    <property type="match status" value="1"/>
</dbReference>
<feature type="domain" description="Ig-like" evidence="2">
    <location>
        <begin position="14"/>
        <end position="108"/>
    </location>
</feature>
<dbReference type="InterPro" id="IPR007110">
    <property type="entry name" value="Ig-like_dom"/>
</dbReference>
<dbReference type="Proteomes" id="UP000002358">
    <property type="component" value="Chromosome 1"/>
</dbReference>
<dbReference type="EnsemblMetazoa" id="XM_016984092">
    <property type="protein sequence ID" value="XP_016839581"/>
    <property type="gene ID" value="LOC107980908"/>
</dbReference>
<feature type="signal peptide" evidence="1">
    <location>
        <begin position="1"/>
        <end position="21"/>
    </location>
</feature>
<evidence type="ECO:0000256" key="1">
    <source>
        <dbReference type="SAM" id="SignalP"/>
    </source>
</evidence>
<proteinExistence type="predicted"/>